<evidence type="ECO:0000313" key="1">
    <source>
        <dbReference type="EMBL" id="KAJ7552068.1"/>
    </source>
</evidence>
<proteinExistence type="predicted"/>
<protein>
    <submittedName>
        <fullName evidence="1">Uncharacterized protein</fullName>
    </submittedName>
</protein>
<gene>
    <name evidence="1" type="ORF">O6H91_06G040400</name>
</gene>
<comment type="caution">
    <text evidence="1">The sequence shown here is derived from an EMBL/GenBank/DDBJ whole genome shotgun (WGS) entry which is preliminary data.</text>
</comment>
<organism evidence="1 2">
    <name type="scientific">Diphasiastrum complanatum</name>
    <name type="common">Issler's clubmoss</name>
    <name type="synonym">Lycopodium complanatum</name>
    <dbReference type="NCBI Taxonomy" id="34168"/>
    <lineage>
        <taxon>Eukaryota</taxon>
        <taxon>Viridiplantae</taxon>
        <taxon>Streptophyta</taxon>
        <taxon>Embryophyta</taxon>
        <taxon>Tracheophyta</taxon>
        <taxon>Lycopodiopsida</taxon>
        <taxon>Lycopodiales</taxon>
        <taxon>Lycopodiaceae</taxon>
        <taxon>Lycopodioideae</taxon>
        <taxon>Diphasiastrum</taxon>
    </lineage>
</organism>
<reference evidence="2" key="1">
    <citation type="journal article" date="2024" name="Proc. Natl. Acad. Sci. U.S.A.">
        <title>Extraordinary preservation of gene collinearity over three hundred million years revealed in homosporous lycophytes.</title>
        <authorList>
            <person name="Li C."/>
            <person name="Wickell D."/>
            <person name="Kuo L.Y."/>
            <person name="Chen X."/>
            <person name="Nie B."/>
            <person name="Liao X."/>
            <person name="Peng D."/>
            <person name="Ji J."/>
            <person name="Jenkins J."/>
            <person name="Williams M."/>
            <person name="Shu S."/>
            <person name="Plott C."/>
            <person name="Barry K."/>
            <person name="Rajasekar S."/>
            <person name="Grimwood J."/>
            <person name="Han X."/>
            <person name="Sun S."/>
            <person name="Hou Z."/>
            <person name="He W."/>
            <person name="Dai G."/>
            <person name="Sun C."/>
            <person name="Schmutz J."/>
            <person name="Leebens-Mack J.H."/>
            <person name="Li F.W."/>
            <person name="Wang L."/>
        </authorList>
    </citation>
    <scope>NUCLEOTIDE SEQUENCE [LARGE SCALE GENOMIC DNA]</scope>
    <source>
        <strain evidence="2">cv. PW_Plant_1</strain>
    </source>
</reference>
<dbReference type="EMBL" id="CM055097">
    <property type="protein sequence ID" value="KAJ7552068.1"/>
    <property type="molecule type" value="Genomic_DNA"/>
</dbReference>
<sequence length="517" mass="56933">MAQEEDAVIRLMQQSDGVGAAMAALPYTMRTGLNARSLGTAGRRICCSKNDGIVVNPVTVAESEIDKKVERFRGWLRSMGHEECNLKLQKCPGNDPAQGYGMVAGPGGIHKGRVVVKVPRRAFLSEETARNCPLIGPLAKRAALSTWQIMCLHLLCERARGQQSPWFSYICLLPFEIELVGAHPLLWPQRMRREWLAGSPMLDIIERRLQNCREDHEALIAAGASELMPVGTGSGGFITEAAVRWAAVILLSRAFSLDLEEQVQGPVEFYGRSIALVPWADMLNHCSSAGKDSCLAYSRVSDVATLRAHKSYTEGEQVYDSYGSNLSASQLLLDYGFVDQENQNHAVDLPASVLAPLKSKSNAILLEAVGLSISRSIYTLTPLGVDESVLAWTRVAVASPRELVDAGWREDSRGASSAMVYFSKPVSRENESEVVRRLLWACEALLNKYPTTLEEDTAMLVASDNTCNQVVSLPWARKQALRALISEKLALRGAQRVLWQRLQKLRSGLSLDLLEIQ</sequence>
<keyword evidence="2" id="KW-1185">Reference proteome</keyword>
<name>A0ACC2DD03_DIPCM</name>
<evidence type="ECO:0000313" key="2">
    <source>
        <dbReference type="Proteomes" id="UP001162992"/>
    </source>
</evidence>
<accession>A0ACC2DD03</accession>
<dbReference type="Proteomes" id="UP001162992">
    <property type="component" value="Chromosome 6"/>
</dbReference>